<organism evidence="6 7">
    <name type="scientific">Suillus luteus UH-Slu-Lm8-n1</name>
    <dbReference type="NCBI Taxonomy" id="930992"/>
    <lineage>
        <taxon>Eukaryota</taxon>
        <taxon>Fungi</taxon>
        <taxon>Dikarya</taxon>
        <taxon>Basidiomycota</taxon>
        <taxon>Agaricomycotina</taxon>
        <taxon>Agaricomycetes</taxon>
        <taxon>Agaricomycetidae</taxon>
        <taxon>Boletales</taxon>
        <taxon>Suillineae</taxon>
        <taxon>Suillaceae</taxon>
        <taxon>Suillus</taxon>
    </lineage>
</organism>
<dbReference type="InterPro" id="IPR003593">
    <property type="entry name" value="AAA+_ATPase"/>
</dbReference>
<dbReference type="SMART" id="SM00382">
    <property type="entry name" value="AAA"/>
    <property type="match status" value="1"/>
</dbReference>
<feature type="transmembrane region" description="Helical" evidence="4">
    <location>
        <begin position="76"/>
        <end position="98"/>
    </location>
</feature>
<dbReference type="InterPro" id="IPR027417">
    <property type="entry name" value="P-loop_NTPase"/>
</dbReference>
<evidence type="ECO:0000256" key="1">
    <source>
        <dbReference type="ARBA" id="ARBA00022741"/>
    </source>
</evidence>
<dbReference type="PANTHER" id="PTHR24221">
    <property type="entry name" value="ATP-BINDING CASSETTE SUB-FAMILY B"/>
    <property type="match status" value="1"/>
</dbReference>
<keyword evidence="4" id="KW-0472">Membrane</keyword>
<dbReference type="EMBL" id="KN835385">
    <property type="protein sequence ID" value="KIK38572.1"/>
    <property type="molecule type" value="Genomic_DNA"/>
</dbReference>
<dbReference type="InterPro" id="IPR017871">
    <property type="entry name" value="ABC_transporter-like_CS"/>
</dbReference>
<evidence type="ECO:0000256" key="2">
    <source>
        <dbReference type="ARBA" id="ARBA00022840"/>
    </source>
</evidence>
<evidence type="ECO:0000259" key="5">
    <source>
        <dbReference type="PROSITE" id="PS50893"/>
    </source>
</evidence>
<dbReference type="OrthoDB" id="6500128at2759"/>
<reference evidence="7" key="2">
    <citation type="submission" date="2015-01" db="EMBL/GenBank/DDBJ databases">
        <title>Evolutionary Origins and Diversification of the Mycorrhizal Mutualists.</title>
        <authorList>
            <consortium name="DOE Joint Genome Institute"/>
            <consortium name="Mycorrhizal Genomics Consortium"/>
            <person name="Kohler A."/>
            <person name="Kuo A."/>
            <person name="Nagy L.G."/>
            <person name="Floudas D."/>
            <person name="Copeland A."/>
            <person name="Barry K.W."/>
            <person name="Cichocki N."/>
            <person name="Veneault-Fourrey C."/>
            <person name="LaButti K."/>
            <person name="Lindquist E.A."/>
            <person name="Lipzen A."/>
            <person name="Lundell T."/>
            <person name="Morin E."/>
            <person name="Murat C."/>
            <person name="Riley R."/>
            <person name="Ohm R."/>
            <person name="Sun H."/>
            <person name="Tunlid A."/>
            <person name="Henrissat B."/>
            <person name="Grigoriev I.V."/>
            <person name="Hibbett D.S."/>
            <person name="Martin F."/>
        </authorList>
    </citation>
    <scope>NUCLEOTIDE SEQUENCE [LARGE SCALE GENOMIC DNA]</scope>
    <source>
        <strain evidence="7">UH-Slu-Lm8-n1</strain>
    </source>
</reference>
<dbReference type="PANTHER" id="PTHR24221:SF654">
    <property type="entry name" value="ATP-BINDING CASSETTE SUB-FAMILY B MEMBER 6"/>
    <property type="match status" value="1"/>
</dbReference>
<evidence type="ECO:0000313" key="7">
    <source>
        <dbReference type="Proteomes" id="UP000054485"/>
    </source>
</evidence>
<feature type="transmembrane region" description="Helical" evidence="4">
    <location>
        <begin position="118"/>
        <end position="139"/>
    </location>
</feature>
<protein>
    <recommendedName>
        <fullName evidence="5">ABC transporter domain-containing protein</fullName>
    </recommendedName>
</protein>
<dbReference type="SUPFAM" id="SSF52540">
    <property type="entry name" value="P-loop containing nucleoside triphosphate hydrolases"/>
    <property type="match status" value="1"/>
</dbReference>
<keyword evidence="4" id="KW-1133">Transmembrane helix</keyword>
<dbReference type="PROSITE" id="PS50893">
    <property type="entry name" value="ABC_TRANSPORTER_2"/>
    <property type="match status" value="1"/>
</dbReference>
<keyword evidence="1" id="KW-0547">Nucleotide-binding</keyword>
<dbReference type="InterPro" id="IPR003439">
    <property type="entry name" value="ABC_transporter-like_ATP-bd"/>
</dbReference>
<evidence type="ECO:0000313" key="6">
    <source>
        <dbReference type="EMBL" id="KIK38572.1"/>
    </source>
</evidence>
<sequence>MSTKKSRMATRAGKVDSQDARRVKRSRIGVWDLYEERPTDNPGSSILETYARIRESLPYVVRMLKDILSIKRVRRLLPIFLVVEVLGSLTPAVSIWYFGQLLRFMDAVVDRRTVDPSVLVYVAVGHLACDIAAGLLQHIRSLIDDPMDMSIKQLYAGHILRSKVRLDVPTSQDSAVRRQVDFVAPSWGNKNVAWTTVLVLTNTLRMIIIIISQLLVMFTVLREQQGGLFLIIVGISQSVIFASTRNDSSSSLVWAATTTNQDYIRMQGLRILGHDLVYRKELVAGNLGEYITSQFCKSAQRVGHDAGELHESRRIHFIKGRLSILSTLRVIMYMLPQIVFTMHIIQKPSTILLSLLSLMMIQNSSISFMLATLSLSFGDSLTTAFASVRNLYEIENVENKVVDGIEPFPENQQSLRSGISVEFRNVSFQYPDAEKYALRNVSFKIGAGQLCVIVGTNGSGKSTILNLISRIYDPMEGTILIDNRDIKTLRLADLRAAMSILFQSYTYFPLSIRENIGLGNPALAHDGDKIREAARLGGAEEFIDELPDGFDTYVRHPVDDQYSDPNDHSTFVNQPIDFSLLRSVGGLRTVNTSGLSGGQMQRLAVSRTFMRSSLTETESSVGMLLFDEPSASLDPTAEHDLFERLRKLRGNKTMIFSTHRFGNLTRHADLILYMDESVQEQEGTHDGLIKKGGEYARIWNLQAKPFL</sequence>
<dbReference type="Proteomes" id="UP000054485">
    <property type="component" value="Unassembled WGS sequence"/>
</dbReference>
<dbReference type="HOGENOM" id="CLU_000604_63_0_1"/>
<keyword evidence="2" id="KW-0067">ATP-binding</keyword>
<dbReference type="STRING" id="930992.A0A0D0AW18"/>
<name>A0A0D0AW18_9AGAM</name>
<evidence type="ECO:0000256" key="3">
    <source>
        <dbReference type="ARBA" id="ARBA00024363"/>
    </source>
</evidence>
<dbReference type="GO" id="GO:0005524">
    <property type="term" value="F:ATP binding"/>
    <property type="evidence" value="ECO:0007669"/>
    <property type="project" value="UniProtKB-KW"/>
</dbReference>
<accession>A0A0D0AW18</accession>
<dbReference type="PROSITE" id="PS00211">
    <property type="entry name" value="ABC_TRANSPORTER_1"/>
    <property type="match status" value="1"/>
</dbReference>
<dbReference type="AlphaFoldDB" id="A0A0D0AW18"/>
<dbReference type="Gene3D" id="3.40.50.300">
    <property type="entry name" value="P-loop containing nucleotide triphosphate hydrolases"/>
    <property type="match status" value="1"/>
</dbReference>
<evidence type="ECO:0000256" key="4">
    <source>
        <dbReference type="SAM" id="Phobius"/>
    </source>
</evidence>
<dbReference type="InParanoid" id="A0A0D0AW18"/>
<comment type="similarity">
    <text evidence="3">Belongs to the ABC transporter superfamily. ABCB family. Heavy Metal importer (TC 3.A.1.210) subfamily.</text>
</comment>
<proteinExistence type="inferred from homology"/>
<feature type="transmembrane region" description="Helical" evidence="4">
    <location>
        <begin position="197"/>
        <end position="221"/>
    </location>
</feature>
<gene>
    <name evidence="6" type="ORF">CY34DRAFT_25587</name>
</gene>
<feature type="domain" description="ABC transporter" evidence="5">
    <location>
        <begin position="421"/>
        <end position="701"/>
    </location>
</feature>
<dbReference type="GO" id="GO:0042626">
    <property type="term" value="F:ATPase-coupled transmembrane transporter activity"/>
    <property type="evidence" value="ECO:0007669"/>
    <property type="project" value="TreeGrafter"/>
</dbReference>
<dbReference type="Pfam" id="PF00005">
    <property type="entry name" value="ABC_tran"/>
    <property type="match status" value="1"/>
</dbReference>
<dbReference type="GO" id="GO:0016887">
    <property type="term" value="F:ATP hydrolysis activity"/>
    <property type="evidence" value="ECO:0007669"/>
    <property type="project" value="InterPro"/>
</dbReference>
<keyword evidence="7" id="KW-1185">Reference proteome</keyword>
<keyword evidence="4" id="KW-0812">Transmembrane</keyword>
<reference evidence="6 7" key="1">
    <citation type="submission" date="2014-04" db="EMBL/GenBank/DDBJ databases">
        <authorList>
            <consortium name="DOE Joint Genome Institute"/>
            <person name="Kuo A."/>
            <person name="Ruytinx J."/>
            <person name="Rineau F."/>
            <person name="Colpaert J."/>
            <person name="Kohler A."/>
            <person name="Nagy L.G."/>
            <person name="Floudas D."/>
            <person name="Copeland A."/>
            <person name="Barry K.W."/>
            <person name="Cichocki N."/>
            <person name="Veneault-Fourrey C."/>
            <person name="LaButti K."/>
            <person name="Lindquist E.A."/>
            <person name="Lipzen A."/>
            <person name="Lundell T."/>
            <person name="Morin E."/>
            <person name="Murat C."/>
            <person name="Sun H."/>
            <person name="Tunlid A."/>
            <person name="Henrissat B."/>
            <person name="Grigoriev I.V."/>
            <person name="Hibbett D.S."/>
            <person name="Martin F."/>
            <person name="Nordberg H.P."/>
            <person name="Cantor M.N."/>
            <person name="Hua S.X."/>
        </authorList>
    </citation>
    <scope>NUCLEOTIDE SEQUENCE [LARGE SCALE GENOMIC DNA]</scope>
    <source>
        <strain evidence="6 7">UH-Slu-Lm8-n1</strain>
    </source>
</reference>
<dbReference type="InterPro" id="IPR039421">
    <property type="entry name" value="Type_1_exporter"/>
</dbReference>